<dbReference type="eggNOG" id="ENOG5032UD3">
    <property type="taxonomic scope" value="Bacteria"/>
</dbReference>
<organism evidence="1 2">
    <name type="scientific">Mediterraneibacter gnavus (strain ATCC 29149 / DSM 114966 / JCM 6515 / VPI C7-9)</name>
    <name type="common">Ruminococcus gnavus</name>
    <dbReference type="NCBI Taxonomy" id="411470"/>
    <lineage>
        <taxon>Bacteria</taxon>
        <taxon>Bacillati</taxon>
        <taxon>Bacillota</taxon>
        <taxon>Clostridia</taxon>
        <taxon>Lachnospirales</taxon>
        <taxon>Lachnospiraceae</taxon>
        <taxon>Mediterraneibacter</taxon>
    </lineage>
</organism>
<dbReference type="EMBL" id="AAYG02000009">
    <property type="protein sequence ID" value="EDN78657.1"/>
    <property type="molecule type" value="Genomic_DNA"/>
</dbReference>
<gene>
    <name evidence="1" type="ORF">RUMGNA_01067</name>
</gene>
<proteinExistence type="predicted"/>
<accession>A7B0J1</accession>
<reference evidence="1 2" key="1">
    <citation type="submission" date="2007-04" db="EMBL/GenBank/DDBJ databases">
        <authorList>
            <person name="Fulton L."/>
            <person name="Clifton S."/>
            <person name="Fulton B."/>
            <person name="Xu J."/>
            <person name="Minx P."/>
            <person name="Pepin K.H."/>
            <person name="Johnson M."/>
            <person name="Thiruvilangam P."/>
            <person name="Bhonagiri V."/>
            <person name="Nash W.E."/>
            <person name="Mardis E.R."/>
            <person name="Wilson R.K."/>
        </authorList>
    </citation>
    <scope>NUCLEOTIDE SEQUENCE [LARGE SCALE GENOMIC DNA]</scope>
    <source>
        <strain evidence="1 2">ATCC 29149</strain>
    </source>
</reference>
<sequence length="171" mass="20258">MISKEKPGVFPVSFYERQTLRRNTHMLNGIETIFDNTTQMLRHLKKKSFEKNTQDFIDSYGHYFREMTEYVDSISDKKRAAEEIADTLINRVEKKFASKKGKIDSRTQVDLNFFMIYYVFPTILGTEHEYAKLIADSICSAWGKRFKESQIQYTDYDTLYGSFREKIFGIF</sequence>
<protein>
    <submittedName>
        <fullName evidence="1">Uncharacterized protein</fullName>
    </submittedName>
</protein>
<dbReference type="PaxDb" id="411470-RUMGNA_01067"/>
<dbReference type="AlphaFoldDB" id="A7B0J1"/>
<comment type="caution">
    <text evidence="1">The sequence shown here is derived from an EMBL/GenBank/DDBJ whole genome shotgun (WGS) entry which is preliminary data.</text>
</comment>
<reference evidence="1 2" key="2">
    <citation type="submission" date="2007-06" db="EMBL/GenBank/DDBJ databases">
        <title>Draft genome sequence of Ruminococcus gnavus (ATCC 29149).</title>
        <authorList>
            <person name="Sudarsanam P."/>
            <person name="Ley R."/>
            <person name="Guruge J."/>
            <person name="Turnbaugh P.J."/>
            <person name="Mahowald M."/>
            <person name="Liep D."/>
            <person name="Gordon J."/>
        </authorList>
    </citation>
    <scope>NUCLEOTIDE SEQUENCE [LARGE SCALE GENOMIC DNA]</scope>
    <source>
        <strain evidence="1 2">ATCC 29149</strain>
    </source>
</reference>
<evidence type="ECO:0000313" key="1">
    <source>
        <dbReference type="EMBL" id="EDN78657.1"/>
    </source>
</evidence>
<dbReference type="Proteomes" id="UP000004410">
    <property type="component" value="Unassembled WGS sequence"/>
</dbReference>
<evidence type="ECO:0000313" key="2">
    <source>
        <dbReference type="Proteomes" id="UP000004410"/>
    </source>
</evidence>
<name>A7B0J1_MEDG7</name>